<dbReference type="HAMAP" id="MF_01208">
    <property type="entry name" value="PyrE"/>
    <property type="match status" value="1"/>
</dbReference>
<proteinExistence type="inferred from homology"/>
<dbReference type="EC" id="2.4.2.10" evidence="6"/>
<keyword evidence="9" id="KW-0328">Glycosyltransferase</keyword>
<evidence type="ECO:0000256" key="1">
    <source>
        <dbReference type="ARBA" id="ARBA00003769"/>
    </source>
</evidence>
<feature type="binding site" evidence="16">
    <location>
        <position position="291"/>
    </location>
    <ligand>
        <name>S-adenosyl-L-methionine</name>
        <dbReference type="ChEBI" id="CHEBI:59789"/>
    </ligand>
</feature>
<dbReference type="InterPro" id="IPR023031">
    <property type="entry name" value="OPRT"/>
</dbReference>
<keyword evidence="15" id="KW-0539">Nucleus</keyword>
<dbReference type="Gene3D" id="3.40.50.2020">
    <property type="match status" value="1"/>
</dbReference>
<evidence type="ECO:0000256" key="2">
    <source>
        <dbReference type="ARBA" id="ARBA00004123"/>
    </source>
</evidence>
<organism evidence="19 20">
    <name type="scientific">Pseudozyma antarctica</name>
    <name type="common">Yeast</name>
    <name type="synonym">Candida antarctica</name>
    <dbReference type="NCBI Taxonomy" id="84753"/>
    <lineage>
        <taxon>Eukaryota</taxon>
        <taxon>Fungi</taxon>
        <taxon>Dikarya</taxon>
        <taxon>Basidiomycota</taxon>
        <taxon>Ustilaginomycotina</taxon>
        <taxon>Ustilaginomycetes</taxon>
        <taxon>Ustilaginales</taxon>
        <taxon>Ustilaginaceae</taxon>
        <taxon>Moesziomyces</taxon>
    </lineage>
</organism>
<name>A0A5C3FIN4_PSEA2</name>
<dbReference type="UniPathway" id="UPA00070">
    <property type="reaction ID" value="UER00119"/>
</dbReference>
<dbReference type="InterPro" id="IPR004467">
    <property type="entry name" value="Or_phspho_trans_dom"/>
</dbReference>
<feature type="binding site" evidence="16">
    <location>
        <begin position="194"/>
        <end position="200"/>
    </location>
    <ligand>
        <name>S-adenosyl-L-methionine</name>
        <dbReference type="ChEBI" id="CHEBI:59789"/>
    </ligand>
</feature>
<dbReference type="Proteomes" id="UP000325008">
    <property type="component" value="Unassembled WGS sequence"/>
</dbReference>
<dbReference type="FunFam" id="3.40.50.2020:FF:000008">
    <property type="entry name" value="Orotate phosphoribosyltransferase"/>
    <property type="match status" value="1"/>
</dbReference>
<comment type="subunit">
    <text evidence="5">Homodimer.</text>
</comment>
<dbReference type="Pfam" id="PF00156">
    <property type="entry name" value="Pribosyltran"/>
    <property type="match status" value="1"/>
</dbReference>
<dbReference type="InterPro" id="IPR000836">
    <property type="entry name" value="PRTase_dom"/>
</dbReference>
<dbReference type="GO" id="GO:0044205">
    <property type="term" value="P:'de novo' UMP biosynthetic process"/>
    <property type="evidence" value="ECO:0007669"/>
    <property type="project" value="UniProtKB-UniPathway"/>
</dbReference>
<dbReference type="GO" id="GO:0016428">
    <property type="term" value="F:tRNA (cytidine-5-)-methyltransferase activity"/>
    <property type="evidence" value="ECO:0007669"/>
    <property type="project" value="InterPro"/>
</dbReference>
<evidence type="ECO:0000256" key="15">
    <source>
        <dbReference type="ARBA" id="ARBA00023242"/>
    </source>
</evidence>
<evidence type="ECO:0000256" key="14">
    <source>
        <dbReference type="ARBA" id="ARBA00022975"/>
    </source>
</evidence>
<dbReference type="InterPro" id="IPR057285">
    <property type="entry name" value="Pre-PUA_NSUN2"/>
</dbReference>
<dbReference type="InterPro" id="IPR023267">
    <property type="entry name" value="RCMT"/>
</dbReference>
<evidence type="ECO:0000256" key="12">
    <source>
        <dbReference type="ARBA" id="ARBA00022694"/>
    </source>
</evidence>
<dbReference type="InterPro" id="IPR049560">
    <property type="entry name" value="MeTrfase_RsmB-F_NOP2_cat"/>
</dbReference>
<keyword evidence="20" id="KW-1185">Reference proteome</keyword>
<feature type="region of interest" description="Disordered" evidence="17">
    <location>
        <begin position="573"/>
        <end position="643"/>
    </location>
</feature>
<feature type="region of interest" description="Disordered" evidence="17">
    <location>
        <begin position="1"/>
        <end position="52"/>
    </location>
</feature>
<dbReference type="NCBIfam" id="TIGR00336">
    <property type="entry name" value="pyrE"/>
    <property type="match status" value="1"/>
</dbReference>
<dbReference type="CDD" id="cd06223">
    <property type="entry name" value="PRTases_typeI"/>
    <property type="match status" value="1"/>
</dbReference>
<keyword evidence="13 16" id="KW-0694">RNA-binding</keyword>
<evidence type="ECO:0000313" key="20">
    <source>
        <dbReference type="Proteomes" id="UP000325008"/>
    </source>
</evidence>
<evidence type="ECO:0000256" key="17">
    <source>
        <dbReference type="SAM" id="MobiDB-lite"/>
    </source>
</evidence>
<evidence type="ECO:0000256" key="13">
    <source>
        <dbReference type="ARBA" id="ARBA00022884"/>
    </source>
</evidence>
<dbReference type="InterPro" id="IPR057286">
    <property type="entry name" value="PUA_NSUN2"/>
</dbReference>
<evidence type="ECO:0000256" key="3">
    <source>
        <dbReference type="ARBA" id="ARBA00004889"/>
    </source>
</evidence>
<dbReference type="GO" id="GO:0006207">
    <property type="term" value="P:'de novo' pyrimidine nucleobase biosynthetic process"/>
    <property type="evidence" value="ECO:0007669"/>
    <property type="project" value="UniProtKB-ARBA"/>
</dbReference>
<feature type="binding site" evidence="16">
    <location>
        <position position="231"/>
    </location>
    <ligand>
        <name>S-adenosyl-L-methionine</name>
        <dbReference type="ChEBI" id="CHEBI:59789"/>
    </ligand>
</feature>
<evidence type="ECO:0000256" key="7">
    <source>
        <dbReference type="ARBA" id="ARBA00022555"/>
    </source>
</evidence>
<dbReference type="SUPFAM" id="SSF53271">
    <property type="entry name" value="PRTase-like"/>
    <property type="match status" value="1"/>
</dbReference>
<dbReference type="Pfam" id="PF01189">
    <property type="entry name" value="Methyltr_RsmB-F"/>
    <property type="match status" value="1"/>
</dbReference>
<evidence type="ECO:0000256" key="5">
    <source>
        <dbReference type="ARBA" id="ARBA00011738"/>
    </source>
</evidence>
<dbReference type="PRINTS" id="PR02011">
    <property type="entry name" value="RCMTNCL1"/>
</dbReference>
<dbReference type="GO" id="GO:0000049">
    <property type="term" value="F:tRNA binding"/>
    <property type="evidence" value="ECO:0007669"/>
    <property type="project" value="UniProtKB-KW"/>
</dbReference>
<comment type="function">
    <text evidence="1">Catalyzes the transfer of a ribosyl phosphate group from 5-phosphoribose 1-diphosphate to orotate, leading to the formation of orotidine monophosphate (OMP).</text>
</comment>
<dbReference type="InterPro" id="IPR001678">
    <property type="entry name" value="MeTrfase_RsmB-F_NOP2_dom"/>
</dbReference>
<dbReference type="InterPro" id="IPR023270">
    <property type="entry name" value="RCMT_NCL1"/>
</dbReference>
<sequence length="1135" mass="122737">MARGGNRGGGRGGGGRGRGRGGGGRGRGGGRGGGGRGGGHNGAPRQSYSHGDQKNARLEAYYIDQGILDPSEWATFMDYLRTPLPTTFRLTAGKETTPQLLKALQDIYIPFLSNVTFDGEKVDPPKQLPWYPDGLGWHLNTKKTVIRKSPEFKRFHQFLVHETDVGSISRQEAVSMLPPLFLDVQPHHLVLDMCAAPGSKTAQLIESLHSPFTSGPSTYNPMPTGLVIANDSDTKRAHMLVHQSQRLPSPNLLVTNLDASNYQSIQVPYKSADEGAEVVQTAMQYDRILADVPCSGDGTIRKNVPIWKEWTPNNAVGLHALQLKILIRGLNQLRDGGRLVYSTCSMNPIENESVVAEALRRFEGKVRIVDCSSRLPELVRRPGLTTWRAAPGRGAHLFGKSKYAKQKAAKSAAADAAAADGEGDIVDADMKDAEGEVDEAIVDVEDAENEAANGGAPAAPEPEIGSAEYRDRLPEIAWIDNWDQLNELDADLASRTPKSIWPQGDEEQLGTQHCMRLYPHLQDTGGFFVALLEKVGNPNDEGMAAGMIRAMDHLDAHRPDGESLTNAVKRELSPEADADGAQPAAKKLKEDDGSGVSTPLDASAADATEAVSGDSVKEDKHAADRARKAAQQKAVADGHGVPGGLPYKEDPFAYIPPSNDQVQACKKFFDLKDTFPLRNLLVRNEDHQPLRSVYLTSTTARAVITGGGPGRGNHPHMNPITLRLINCGIKSLGRQDAGRDGTLECKWRIISDGLLSIRPHIEERAVLKAHLKDLAFLIAGHYPILDNVPGEFGELLKSKKMGSYVIDVLPSEHEGRKLDYKLSFPIWRAVNSVNLMLDKQEKSALSFRIFDTDLSSADGGRQFSSQPSKKATKAAKDAEMQQSDAEDAARAALASANGSTAPAVKVELAAYQSEYIQLALDSAILKFDGPYTLKSGRLSPYFFNAGLFNTGAKVAKVAECYAKRIVESGVKFDVLFGPAYKGIPLAAATAMALQLNHGIDVGFCFNRKEAKTHGEGGSLVGAELKGRVLILDDVITAGTAINEAMDILASQPAAELAGVVIALDRQEKSQKDGVPGTTSAITEVEKRYNTTVFSVVTLDQIIEFMNRDNERYGDKIAQMVAYRAEYGTSQLAKSS</sequence>
<comment type="subcellular location">
    <subcellularLocation>
        <location evidence="2">Nucleus</location>
    </subcellularLocation>
</comment>
<dbReference type="OrthoDB" id="6093671at2759"/>
<dbReference type="RefSeq" id="XP_014659070.1">
    <property type="nucleotide sequence ID" value="XM_014803584.1"/>
</dbReference>
<keyword evidence="7" id="KW-0820">tRNA-binding</keyword>
<comment type="similarity">
    <text evidence="4">Belongs to the purine/pyrimidine phosphoribosyltransferase family. PyrE subfamily.</text>
</comment>
<feature type="compositionally biased region" description="Gly residues" evidence="17">
    <location>
        <begin position="1"/>
        <end position="41"/>
    </location>
</feature>
<dbReference type="SUPFAM" id="SSF53335">
    <property type="entry name" value="S-adenosyl-L-methionine-dependent methyltransferases"/>
    <property type="match status" value="1"/>
</dbReference>
<keyword evidence="11 16" id="KW-0949">S-adenosyl-L-methionine</keyword>
<comment type="similarity">
    <text evidence="16">Belongs to the class I-like SAM-binding methyltransferase superfamily. RsmB/NOP family.</text>
</comment>
<feature type="compositionally biased region" description="Basic and acidic residues" evidence="17">
    <location>
        <begin position="615"/>
        <end position="627"/>
    </location>
</feature>
<keyword evidence="8 16" id="KW-0489">Methyltransferase</keyword>
<dbReference type="Pfam" id="PF25376">
    <property type="entry name" value="Pre-PUA_NSUN2"/>
    <property type="match status" value="1"/>
</dbReference>
<evidence type="ECO:0000256" key="8">
    <source>
        <dbReference type="ARBA" id="ARBA00022603"/>
    </source>
</evidence>
<evidence type="ECO:0000256" key="10">
    <source>
        <dbReference type="ARBA" id="ARBA00022679"/>
    </source>
</evidence>
<dbReference type="PANTHER" id="PTHR22808">
    <property type="entry name" value="NCL1 YEAST -RELATED NOL1/NOP2/FMU SUN DOMAIN-CONTAINING"/>
    <property type="match status" value="1"/>
</dbReference>
<evidence type="ECO:0000259" key="18">
    <source>
        <dbReference type="PROSITE" id="PS51686"/>
    </source>
</evidence>
<feature type="binding site" evidence="16">
    <location>
        <position position="258"/>
    </location>
    <ligand>
        <name>S-adenosyl-L-methionine</name>
        <dbReference type="ChEBI" id="CHEBI:59789"/>
    </ligand>
</feature>
<dbReference type="PROSITE" id="PS51686">
    <property type="entry name" value="SAM_MT_RSMB_NOP"/>
    <property type="match status" value="1"/>
</dbReference>
<reference evidence="19" key="1">
    <citation type="submission" date="2018-03" db="EMBL/GenBank/DDBJ databases">
        <authorList>
            <person name="Guldener U."/>
        </authorList>
    </citation>
    <scope>NUCLEOTIDE SEQUENCE [LARGE SCALE GENOMIC DNA]</scope>
    <source>
        <strain evidence="19">ATCC34888</strain>
    </source>
</reference>
<evidence type="ECO:0000256" key="6">
    <source>
        <dbReference type="ARBA" id="ARBA00011971"/>
    </source>
</evidence>
<keyword evidence="10 16" id="KW-0808">Transferase</keyword>
<protein>
    <recommendedName>
        <fullName evidence="6">orotate phosphoribosyltransferase</fullName>
        <ecNumber evidence="6">2.4.2.10</ecNumber>
    </recommendedName>
</protein>
<dbReference type="GO" id="GO:0005634">
    <property type="term" value="C:nucleus"/>
    <property type="evidence" value="ECO:0007669"/>
    <property type="project" value="UniProtKB-SubCell"/>
</dbReference>
<dbReference type="GO" id="GO:0004588">
    <property type="term" value="F:orotate phosphoribosyltransferase activity"/>
    <property type="evidence" value="ECO:0007669"/>
    <property type="project" value="UniProtKB-EC"/>
</dbReference>
<dbReference type="PANTHER" id="PTHR22808:SF1">
    <property type="entry name" value="RNA CYTOSINE-C(5)-METHYLTRANSFERASE NSUN2-RELATED"/>
    <property type="match status" value="1"/>
</dbReference>
<comment type="caution">
    <text evidence="19">The sequence shown here is derived from an EMBL/GenBank/DDBJ whole genome shotgun (WGS) entry which is preliminary data.</text>
</comment>
<dbReference type="AlphaFoldDB" id="A0A5C3FIN4"/>
<dbReference type="InterPro" id="IPR029057">
    <property type="entry name" value="PRTase-like"/>
</dbReference>
<feature type="domain" description="SAM-dependent MTase RsmB/NOP-type" evidence="18">
    <location>
        <begin position="76"/>
        <end position="535"/>
    </location>
</feature>
<evidence type="ECO:0000313" key="19">
    <source>
        <dbReference type="EMBL" id="SPO43299.1"/>
    </source>
</evidence>
<feature type="active site" description="Nucleophile" evidence="16">
    <location>
        <position position="344"/>
    </location>
</feature>
<feature type="region of interest" description="Disordered" evidence="17">
    <location>
        <begin position="857"/>
        <end position="881"/>
    </location>
</feature>
<evidence type="ECO:0000256" key="4">
    <source>
        <dbReference type="ARBA" id="ARBA00006340"/>
    </source>
</evidence>
<dbReference type="PRINTS" id="PR02008">
    <property type="entry name" value="RCMTFAMILY"/>
</dbReference>
<dbReference type="Gene3D" id="3.40.50.150">
    <property type="entry name" value="Vaccinia Virus protein VP39"/>
    <property type="match status" value="1"/>
</dbReference>
<keyword evidence="12" id="KW-0819">tRNA processing</keyword>
<comment type="pathway">
    <text evidence="3">Pyrimidine metabolism; UMP biosynthesis via de novo pathway; UMP from orotate: step 1/2.</text>
</comment>
<dbReference type="EMBL" id="OOIQ01000002">
    <property type="protein sequence ID" value="SPO43299.1"/>
    <property type="molecule type" value="Genomic_DNA"/>
</dbReference>
<dbReference type="GO" id="GO:0030488">
    <property type="term" value="P:tRNA methylation"/>
    <property type="evidence" value="ECO:0007669"/>
    <property type="project" value="TreeGrafter"/>
</dbReference>
<keyword evidence="14" id="KW-0665">Pyrimidine biosynthesis</keyword>
<accession>A0A5C3FIN4</accession>
<evidence type="ECO:0000256" key="11">
    <source>
        <dbReference type="ARBA" id="ARBA00022691"/>
    </source>
</evidence>
<evidence type="ECO:0000256" key="9">
    <source>
        <dbReference type="ARBA" id="ARBA00022676"/>
    </source>
</evidence>
<gene>
    <name evidence="19" type="ORF">PSANT_00983</name>
</gene>
<dbReference type="Pfam" id="PF25378">
    <property type="entry name" value="PUA_NSUN2"/>
    <property type="match status" value="1"/>
</dbReference>
<dbReference type="GO" id="GO:0005737">
    <property type="term" value="C:cytoplasm"/>
    <property type="evidence" value="ECO:0007669"/>
    <property type="project" value="TreeGrafter"/>
</dbReference>
<evidence type="ECO:0000256" key="16">
    <source>
        <dbReference type="PROSITE-ProRule" id="PRU01023"/>
    </source>
</evidence>
<dbReference type="InterPro" id="IPR029063">
    <property type="entry name" value="SAM-dependent_MTases_sf"/>
</dbReference>